<reference evidence="2 3" key="2">
    <citation type="journal article" date="2011" name="J. Bacteriol.">
        <title>Genomes of three methylotrophs from a single niche uncover genetic and metabolic divergence of Methylophilaceae.</title>
        <authorList>
            <person name="Lapidus A."/>
            <person name="Clum A."/>
            <person name="Labutti K."/>
            <person name="Kaluzhnaya M.G."/>
            <person name="Lim S."/>
            <person name="Beck D.A."/>
            <person name="Glavina Del Rio T."/>
            <person name="Nolan M."/>
            <person name="Mavromatis K."/>
            <person name="Huntemann M."/>
            <person name="Lucas S."/>
            <person name="Lidstrom M.E."/>
            <person name="Ivanova N."/>
            <person name="Chistoserdova L."/>
        </authorList>
    </citation>
    <scope>NUCLEOTIDE SEQUENCE [LARGE SCALE GENOMIC DNA]</scope>
    <source>
        <strain evidence="3">JLW8 / ATCC BAA-1282 / DSM 17540</strain>
    </source>
</reference>
<accession>C6WW08</accession>
<keyword evidence="3" id="KW-1185">Reference proteome</keyword>
<name>C6WW08_METML</name>
<feature type="signal peptide" evidence="1">
    <location>
        <begin position="1"/>
        <end position="23"/>
    </location>
</feature>
<dbReference type="Proteomes" id="UP000002742">
    <property type="component" value="Chromosome"/>
</dbReference>
<keyword evidence="1" id="KW-0732">Signal</keyword>
<feature type="chain" id="PRO_5002973394" evidence="1">
    <location>
        <begin position="24"/>
        <end position="360"/>
    </location>
</feature>
<gene>
    <name evidence="2" type="ordered locus">Mmol_1201</name>
</gene>
<evidence type="ECO:0000256" key="1">
    <source>
        <dbReference type="SAM" id="SignalP"/>
    </source>
</evidence>
<dbReference type="OrthoDB" id="9790247at2"/>
<reference evidence="3" key="1">
    <citation type="submission" date="2009-07" db="EMBL/GenBank/DDBJ databases">
        <title>Complete sequence of Methylotenera mobilis JLW8.</title>
        <authorList>
            <consortium name="US DOE Joint Genome Institute"/>
            <person name="Lucas S."/>
            <person name="Copeland A."/>
            <person name="Lapidus A."/>
            <person name="Glavina del Rio T."/>
            <person name="Tice H."/>
            <person name="Bruce D."/>
            <person name="Goodwin L."/>
            <person name="Pitluck S."/>
            <person name="LaButti K.M."/>
            <person name="Clum A."/>
            <person name="Larimer F."/>
            <person name="Land M."/>
            <person name="Hauser L."/>
            <person name="Kyrpides N."/>
            <person name="Mikhailova N."/>
            <person name="Kayluzhnaya M."/>
            <person name="Chistoserdova L."/>
        </authorList>
    </citation>
    <scope>NUCLEOTIDE SEQUENCE [LARGE SCALE GENOMIC DNA]</scope>
    <source>
        <strain evidence="3">JLW8 / ATCC BAA-1282 / DSM 17540</strain>
    </source>
</reference>
<dbReference type="RefSeq" id="WP_015832142.1">
    <property type="nucleotide sequence ID" value="NC_012968.1"/>
</dbReference>
<dbReference type="STRING" id="583345.Mmol_1201"/>
<dbReference type="HOGENOM" id="CLU_769044_0_0_4"/>
<dbReference type="AlphaFoldDB" id="C6WW08"/>
<proteinExistence type="predicted"/>
<protein>
    <submittedName>
        <fullName evidence="2">Uncharacterized protein</fullName>
    </submittedName>
</protein>
<dbReference type="EMBL" id="CP001672">
    <property type="protein sequence ID" value="ACT48107.1"/>
    <property type="molecule type" value="Genomic_DNA"/>
</dbReference>
<evidence type="ECO:0000313" key="3">
    <source>
        <dbReference type="Proteomes" id="UP000002742"/>
    </source>
</evidence>
<dbReference type="KEGG" id="mmb:Mmol_1201"/>
<sequence>MNFRFLILILSLALSLISSLAHAATYAYRNDSFSYDTPSVSASTVTWHATGASPACTTYPLGDDDWADISFPSGFKFTFGGVDYTSVRIYSNGILKFGNDASGYHRNYSNLALPITANALAFSGCSQGVPTNIMLPYWTDIVAGTGNSTAGASVKYELITDPVTNQDRFVISWVNVKLYNTTTRYNFQVVLYESNTGVNGNFKYNYTTGSSTGSAATVGVQLSTTDSTQYSYNQAFIDTTNGTSILWYPANQLDPKTAEYRFDESIWANTPNEVKDTSGNSQNASVAGLATNTAAGKLCRGGSFTNNTSNTTIDAISTPIVPGNTGSVDMWYKSNVAWNAAASDATFFDATKIATRPFFL</sequence>
<dbReference type="eggNOG" id="COG0823">
    <property type="taxonomic scope" value="Bacteria"/>
</dbReference>
<evidence type="ECO:0000313" key="2">
    <source>
        <dbReference type="EMBL" id="ACT48107.1"/>
    </source>
</evidence>
<organism evidence="2 3">
    <name type="scientific">Methylotenera mobilis (strain JLW8 / ATCC BAA-1282 / DSM 17540)</name>
    <dbReference type="NCBI Taxonomy" id="583345"/>
    <lineage>
        <taxon>Bacteria</taxon>
        <taxon>Pseudomonadati</taxon>
        <taxon>Pseudomonadota</taxon>
        <taxon>Betaproteobacteria</taxon>
        <taxon>Nitrosomonadales</taxon>
        <taxon>Methylophilaceae</taxon>
        <taxon>Methylotenera</taxon>
    </lineage>
</organism>